<comment type="caution">
    <text evidence="2">The sequence shown here is derived from an EMBL/GenBank/DDBJ whole genome shotgun (WGS) entry which is preliminary data.</text>
</comment>
<evidence type="ECO:0000313" key="2">
    <source>
        <dbReference type="EMBL" id="MFD1131334.1"/>
    </source>
</evidence>
<protein>
    <recommendedName>
        <fullName evidence="1">DUF7662 domain-containing protein</fullName>
    </recommendedName>
</protein>
<reference evidence="3" key="1">
    <citation type="journal article" date="2019" name="Int. J. Syst. Evol. Microbiol.">
        <title>The Global Catalogue of Microorganisms (GCM) 10K type strain sequencing project: providing services to taxonomists for standard genome sequencing and annotation.</title>
        <authorList>
            <consortium name="The Broad Institute Genomics Platform"/>
            <consortium name="The Broad Institute Genome Sequencing Center for Infectious Disease"/>
            <person name="Wu L."/>
            <person name="Ma J."/>
        </authorList>
    </citation>
    <scope>NUCLEOTIDE SEQUENCE [LARGE SCALE GENOMIC DNA]</scope>
    <source>
        <strain evidence="3">CCUG 53519</strain>
    </source>
</reference>
<evidence type="ECO:0000313" key="3">
    <source>
        <dbReference type="Proteomes" id="UP001597169"/>
    </source>
</evidence>
<dbReference type="RefSeq" id="WP_090727528.1">
    <property type="nucleotide sequence ID" value="NZ_JBHTKX010000008.1"/>
</dbReference>
<sequence>MFKFENISRVLQLTDNNQATLKIEHLNELVKEIDPDGFPNSAYDKSWRTWWSNNKSSPKRQCHAWLSVGWQTDVSKSKQGEYITFIRE</sequence>
<proteinExistence type="predicted"/>
<accession>A0ABW3PVF0</accession>
<name>A0ABW3PVF0_9BACL</name>
<gene>
    <name evidence="2" type="ORF">ACFQ3J_24745</name>
</gene>
<dbReference type="InterPro" id="IPR056079">
    <property type="entry name" value="DUF7662"/>
</dbReference>
<dbReference type="Pfam" id="PF24698">
    <property type="entry name" value="DUF7662"/>
    <property type="match status" value="1"/>
</dbReference>
<evidence type="ECO:0000259" key="1">
    <source>
        <dbReference type="Pfam" id="PF24698"/>
    </source>
</evidence>
<dbReference type="EMBL" id="JBHTKX010000008">
    <property type="protein sequence ID" value="MFD1131334.1"/>
    <property type="molecule type" value="Genomic_DNA"/>
</dbReference>
<keyword evidence="3" id="KW-1185">Reference proteome</keyword>
<dbReference type="Proteomes" id="UP001597169">
    <property type="component" value="Unassembled WGS sequence"/>
</dbReference>
<feature type="domain" description="DUF7662" evidence="1">
    <location>
        <begin position="6"/>
        <end position="76"/>
    </location>
</feature>
<organism evidence="2 3">
    <name type="scientific">Paenibacillus provencensis</name>
    <dbReference type="NCBI Taxonomy" id="441151"/>
    <lineage>
        <taxon>Bacteria</taxon>
        <taxon>Bacillati</taxon>
        <taxon>Bacillota</taxon>
        <taxon>Bacilli</taxon>
        <taxon>Bacillales</taxon>
        <taxon>Paenibacillaceae</taxon>
        <taxon>Paenibacillus</taxon>
    </lineage>
</organism>